<feature type="transmembrane region" description="Helical" evidence="1">
    <location>
        <begin position="159"/>
        <end position="180"/>
    </location>
</feature>
<dbReference type="InterPro" id="IPR025509">
    <property type="entry name" value="DUF4396"/>
</dbReference>
<dbReference type="EMBL" id="JAMZEK010000002">
    <property type="protein sequence ID" value="MCP1374800.1"/>
    <property type="molecule type" value="Genomic_DNA"/>
</dbReference>
<reference evidence="4 5" key="1">
    <citation type="submission" date="2022-06" db="EMBL/GenBank/DDBJ databases">
        <title>Dyella sp. Sa strain:Sa Genome sequencing.</title>
        <authorList>
            <person name="Park S."/>
        </authorList>
    </citation>
    <scope>NUCLEOTIDE SEQUENCE [LARGE SCALE GENOMIC DNA]</scope>
    <source>
        <strain evidence="4 5">Sa</strain>
    </source>
</reference>
<sequence>MPQWLHVLALVSLVAATACAALIALDIALGRRQPMAIMNLVWPITALYAGPLGLWAYARIGRAPKHGGHGHPSERPFAQSVMLAATHCGSGCTLGDLTAESLLLAAPFTLFGSALLTGWTLDFVFAFVIGIAFQYFTIRPMGRMSARDALLAALKADTLSLVSWQVGMYGWMAIATFVLFGDTPDKAGPVFWFMMQIAMLAGFATACPVNAWLLKRGIKHPM</sequence>
<name>A0ABT1FBQ0_9GAMM</name>
<evidence type="ECO:0000259" key="3">
    <source>
        <dbReference type="Pfam" id="PF14342"/>
    </source>
</evidence>
<evidence type="ECO:0000256" key="2">
    <source>
        <dbReference type="SAM" id="SignalP"/>
    </source>
</evidence>
<organism evidence="4 5">
    <name type="scientific">Dyella lutea</name>
    <dbReference type="NCBI Taxonomy" id="2950441"/>
    <lineage>
        <taxon>Bacteria</taxon>
        <taxon>Pseudomonadati</taxon>
        <taxon>Pseudomonadota</taxon>
        <taxon>Gammaproteobacteria</taxon>
        <taxon>Lysobacterales</taxon>
        <taxon>Rhodanobacteraceae</taxon>
        <taxon>Dyella</taxon>
    </lineage>
</organism>
<evidence type="ECO:0000313" key="5">
    <source>
        <dbReference type="Proteomes" id="UP001204615"/>
    </source>
</evidence>
<dbReference type="Pfam" id="PF14342">
    <property type="entry name" value="DUF4396"/>
    <property type="match status" value="1"/>
</dbReference>
<evidence type="ECO:0000313" key="4">
    <source>
        <dbReference type="EMBL" id="MCP1374800.1"/>
    </source>
</evidence>
<dbReference type="Proteomes" id="UP001204615">
    <property type="component" value="Unassembled WGS sequence"/>
</dbReference>
<proteinExistence type="predicted"/>
<evidence type="ECO:0000256" key="1">
    <source>
        <dbReference type="SAM" id="Phobius"/>
    </source>
</evidence>
<keyword evidence="1" id="KW-0472">Membrane</keyword>
<feature type="signal peptide" evidence="2">
    <location>
        <begin position="1"/>
        <end position="20"/>
    </location>
</feature>
<feature type="transmembrane region" description="Helical" evidence="1">
    <location>
        <begin position="40"/>
        <end position="60"/>
    </location>
</feature>
<dbReference type="RefSeq" id="WP_253566764.1">
    <property type="nucleotide sequence ID" value="NZ_JAMZEK010000002.1"/>
</dbReference>
<keyword evidence="2" id="KW-0732">Signal</keyword>
<feature type="transmembrane region" description="Helical" evidence="1">
    <location>
        <begin position="119"/>
        <end position="138"/>
    </location>
</feature>
<keyword evidence="1" id="KW-0812">Transmembrane</keyword>
<protein>
    <submittedName>
        <fullName evidence="4">DUF4396 domain-containing protein</fullName>
    </submittedName>
</protein>
<gene>
    <name evidence="4" type="ORF">NC595_12075</name>
</gene>
<keyword evidence="1" id="KW-1133">Transmembrane helix</keyword>
<comment type="caution">
    <text evidence="4">The sequence shown here is derived from an EMBL/GenBank/DDBJ whole genome shotgun (WGS) entry which is preliminary data.</text>
</comment>
<accession>A0ABT1FBQ0</accession>
<keyword evidence="5" id="KW-1185">Reference proteome</keyword>
<feature type="transmembrane region" description="Helical" evidence="1">
    <location>
        <begin position="192"/>
        <end position="214"/>
    </location>
</feature>
<feature type="chain" id="PRO_5045091598" evidence="2">
    <location>
        <begin position="21"/>
        <end position="222"/>
    </location>
</feature>
<feature type="domain" description="DUF4396" evidence="3">
    <location>
        <begin position="80"/>
        <end position="219"/>
    </location>
</feature>